<dbReference type="InterPro" id="IPR007492">
    <property type="entry name" value="LytTR_DNA-bd_dom"/>
</dbReference>
<evidence type="ECO:0000313" key="3">
    <source>
        <dbReference type="EMBL" id="ADG11956.1"/>
    </source>
</evidence>
<dbReference type="GO" id="GO:0003677">
    <property type="term" value="F:DNA binding"/>
    <property type="evidence" value="ECO:0007669"/>
    <property type="project" value="InterPro"/>
</dbReference>
<keyword evidence="1" id="KW-1133">Transmembrane helix</keyword>
<sequence>MGWRLRRAWSYTKDMTAHRSTAPLMGTAREWAVDLAVAVGIGVLLGLMGPFGSFFNGGVPVRIAYWVGSVVTGMAVISGLARLGLALAWRRGWPLWAVLPPVVLIGALLQGAPLRLVAVALWPEIGRLVTPLAWYGQCVAITTPIVLAYYFIRIRPLVRARAREALVPVTAPAFTVDPGAVLYLRMEDHYVRVRSEHGSRLEMGPLARVTAGLSGVEGLQTHRSWWVARRAIAGVERDGRNLRLRLVDGQTAPVSRASVAKLRAAGWLADENLI</sequence>
<feature type="transmembrane region" description="Helical" evidence="1">
    <location>
        <begin position="132"/>
        <end position="152"/>
    </location>
</feature>
<feature type="transmembrane region" description="Helical" evidence="1">
    <location>
        <begin position="31"/>
        <end position="51"/>
    </location>
</feature>
<protein>
    <submittedName>
        <fullName evidence="3">Response regulator receiver protein</fullName>
    </submittedName>
</protein>
<dbReference type="eggNOG" id="COG3279">
    <property type="taxonomic scope" value="Bacteria"/>
</dbReference>
<dbReference type="KEGG" id="cse:Cseg_3527"/>
<feature type="transmembrane region" description="Helical" evidence="1">
    <location>
        <begin position="63"/>
        <end position="81"/>
    </location>
</feature>
<dbReference type="HOGENOM" id="CLU_079621_0_0_5"/>
<proteinExistence type="predicted"/>
<dbReference type="SMART" id="SM00850">
    <property type="entry name" value="LytTR"/>
    <property type="match status" value="1"/>
</dbReference>
<dbReference type="Proteomes" id="UP000002629">
    <property type="component" value="Chromosome"/>
</dbReference>
<dbReference type="AlphaFoldDB" id="D5VN83"/>
<dbReference type="Gene3D" id="2.40.50.1020">
    <property type="entry name" value="LytTr DNA-binding domain"/>
    <property type="match status" value="1"/>
</dbReference>
<gene>
    <name evidence="3" type="ordered locus">Cseg_3527</name>
</gene>
<reference evidence="4" key="1">
    <citation type="journal article" date="2011" name="J. Bacteriol.">
        <title>Genome sequences of eight morphologically diverse alphaproteobacteria.</title>
        <authorList>
            <consortium name="US DOE Joint Genome Institute"/>
            <person name="Brown P.J."/>
            <person name="Kysela D.T."/>
            <person name="Buechlein A."/>
            <person name="Hemmerich C."/>
            <person name="Brun Y.V."/>
        </authorList>
    </citation>
    <scope>NUCLEOTIDE SEQUENCE [LARGE SCALE GENOMIC DNA]</scope>
    <source>
        <strain evidence="4">ATCC 21756 / DSM 7131 / JCM 7823 / NBRC 15250 / LMG 17158 / TK0059</strain>
    </source>
</reference>
<evidence type="ECO:0000259" key="2">
    <source>
        <dbReference type="PROSITE" id="PS50930"/>
    </source>
</evidence>
<organism evidence="3 4">
    <name type="scientific">Caulobacter segnis (strain ATCC 21756 / DSM 7131 / JCM 7823 / NBRC 15250 / LMG 17158 / TK0059)</name>
    <name type="common">Mycoplana segnis</name>
    <dbReference type="NCBI Taxonomy" id="509190"/>
    <lineage>
        <taxon>Bacteria</taxon>
        <taxon>Pseudomonadati</taxon>
        <taxon>Pseudomonadota</taxon>
        <taxon>Alphaproteobacteria</taxon>
        <taxon>Caulobacterales</taxon>
        <taxon>Caulobacteraceae</taxon>
        <taxon>Caulobacter</taxon>
    </lineage>
</organism>
<name>D5VN83_CAUST</name>
<feature type="transmembrane region" description="Helical" evidence="1">
    <location>
        <begin position="93"/>
        <end position="112"/>
    </location>
</feature>
<keyword evidence="1" id="KW-0812">Transmembrane</keyword>
<dbReference type="PROSITE" id="PS50930">
    <property type="entry name" value="HTH_LYTTR"/>
    <property type="match status" value="1"/>
</dbReference>
<dbReference type="STRING" id="509190.Cseg_3527"/>
<dbReference type="Pfam" id="PF04397">
    <property type="entry name" value="LytTR"/>
    <property type="match status" value="1"/>
</dbReference>
<evidence type="ECO:0000256" key="1">
    <source>
        <dbReference type="SAM" id="Phobius"/>
    </source>
</evidence>
<feature type="domain" description="HTH LytTR-type" evidence="2">
    <location>
        <begin position="174"/>
        <end position="268"/>
    </location>
</feature>
<dbReference type="EMBL" id="CP002008">
    <property type="protein sequence ID" value="ADG11956.1"/>
    <property type="molecule type" value="Genomic_DNA"/>
</dbReference>
<accession>D5VN83</accession>
<keyword evidence="1" id="KW-0472">Membrane</keyword>
<evidence type="ECO:0000313" key="4">
    <source>
        <dbReference type="Proteomes" id="UP000002629"/>
    </source>
</evidence>
<dbReference type="RefSeq" id="WP_013080602.1">
    <property type="nucleotide sequence ID" value="NC_014100.1"/>
</dbReference>